<keyword evidence="4" id="KW-1185">Reference proteome</keyword>
<dbReference type="GO" id="GO:0016787">
    <property type="term" value="F:hydrolase activity"/>
    <property type="evidence" value="ECO:0007669"/>
    <property type="project" value="UniProtKB-KW"/>
</dbReference>
<dbReference type="Proteomes" id="UP000635071">
    <property type="component" value="Unassembled WGS sequence"/>
</dbReference>
<evidence type="ECO:0000313" key="3">
    <source>
        <dbReference type="EMBL" id="GGE19652.1"/>
    </source>
</evidence>
<evidence type="ECO:0000256" key="1">
    <source>
        <dbReference type="SAM" id="SignalP"/>
    </source>
</evidence>
<keyword evidence="1" id="KW-0732">Signal</keyword>
<dbReference type="InterPro" id="IPR050789">
    <property type="entry name" value="Diverse_Enzym_Activities"/>
</dbReference>
<evidence type="ECO:0000259" key="2">
    <source>
        <dbReference type="Pfam" id="PF00144"/>
    </source>
</evidence>
<dbReference type="PANTHER" id="PTHR43283">
    <property type="entry name" value="BETA-LACTAMASE-RELATED"/>
    <property type="match status" value="1"/>
</dbReference>
<dbReference type="AlphaFoldDB" id="A0A917EB95"/>
<protein>
    <submittedName>
        <fullName evidence="3">6-aminohexanoate-dimer hydrolase</fullName>
    </submittedName>
</protein>
<feature type="domain" description="Beta-lactamase-related" evidence="2">
    <location>
        <begin position="122"/>
        <end position="400"/>
    </location>
</feature>
<comment type="caution">
    <text evidence="3">The sequence shown here is derived from an EMBL/GenBank/DDBJ whole genome shotgun (WGS) entry which is preliminary data.</text>
</comment>
<gene>
    <name evidence="3" type="ORF">GCM10011529_27790</name>
</gene>
<feature type="signal peptide" evidence="1">
    <location>
        <begin position="1"/>
        <end position="18"/>
    </location>
</feature>
<keyword evidence="3" id="KW-0378">Hydrolase</keyword>
<dbReference type="Gene3D" id="3.40.710.10">
    <property type="entry name" value="DD-peptidase/beta-lactamase superfamily"/>
    <property type="match status" value="1"/>
</dbReference>
<reference evidence="3" key="2">
    <citation type="submission" date="2020-09" db="EMBL/GenBank/DDBJ databases">
        <authorList>
            <person name="Sun Q."/>
            <person name="Zhou Y."/>
        </authorList>
    </citation>
    <scope>NUCLEOTIDE SEQUENCE</scope>
    <source>
        <strain evidence="3">CGMCC 1.15519</strain>
    </source>
</reference>
<dbReference type="Pfam" id="PF00144">
    <property type="entry name" value="Beta-lactamase"/>
    <property type="match status" value="1"/>
</dbReference>
<proteinExistence type="predicted"/>
<name>A0A917EB95_9SPHN</name>
<organism evidence="3 4">
    <name type="scientific">Sandarakinorhabdus glacialis</name>
    <dbReference type="NCBI Taxonomy" id="1614636"/>
    <lineage>
        <taxon>Bacteria</taxon>
        <taxon>Pseudomonadati</taxon>
        <taxon>Pseudomonadota</taxon>
        <taxon>Alphaproteobacteria</taxon>
        <taxon>Sphingomonadales</taxon>
        <taxon>Sphingosinicellaceae</taxon>
        <taxon>Sandarakinorhabdus</taxon>
    </lineage>
</organism>
<dbReference type="RefSeq" id="WP_188763761.1">
    <property type="nucleotide sequence ID" value="NZ_BMJM01000012.1"/>
</dbReference>
<dbReference type="EMBL" id="BMJM01000012">
    <property type="protein sequence ID" value="GGE19652.1"/>
    <property type="molecule type" value="Genomic_DNA"/>
</dbReference>
<feature type="chain" id="PRO_5036850256" evidence="1">
    <location>
        <begin position="19"/>
        <end position="429"/>
    </location>
</feature>
<accession>A0A917EB95</accession>
<reference evidence="3" key="1">
    <citation type="journal article" date="2014" name="Int. J. Syst. Evol. Microbiol.">
        <title>Complete genome sequence of Corynebacterium casei LMG S-19264T (=DSM 44701T), isolated from a smear-ripened cheese.</title>
        <authorList>
            <consortium name="US DOE Joint Genome Institute (JGI-PGF)"/>
            <person name="Walter F."/>
            <person name="Albersmeier A."/>
            <person name="Kalinowski J."/>
            <person name="Ruckert C."/>
        </authorList>
    </citation>
    <scope>NUCLEOTIDE SEQUENCE</scope>
    <source>
        <strain evidence="3">CGMCC 1.15519</strain>
    </source>
</reference>
<dbReference type="InterPro" id="IPR012338">
    <property type="entry name" value="Beta-lactam/transpept-like"/>
</dbReference>
<dbReference type="InterPro" id="IPR001466">
    <property type="entry name" value="Beta-lactam-related"/>
</dbReference>
<evidence type="ECO:0000313" key="4">
    <source>
        <dbReference type="Proteomes" id="UP000635071"/>
    </source>
</evidence>
<dbReference type="SUPFAM" id="SSF56601">
    <property type="entry name" value="beta-lactamase/transpeptidase-like"/>
    <property type="match status" value="1"/>
</dbReference>
<dbReference type="PANTHER" id="PTHR43283:SF7">
    <property type="entry name" value="BETA-LACTAMASE-RELATED DOMAIN-CONTAINING PROTEIN"/>
    <property type="match status" value="1"/>
</dbReference>
<sequence>MRILVALAVLLAGTAAMAQDKTPLNAADSDPVRLGWMQGFPPAADKQVRWDNSSMWAFPKTRWSFSHWRELMPSTAVRRSGPISVFPRAERRDIDAITLVPLGATTPMTWEQSLAANYTDGIVVLHKGRIVYERYFGALKPDGLHIAFSVTKSFVGTLAEILIAEGKLDPQRTMASYVPELAGSGFGDATVRQVMDMRTGIAFDEAYGGIDGDVFRMSLAMGGVPRPKDYAGPDGIFANVASLKKAGAHGGDWVYRTPNTDALAWVLEQVAGQSIAAQIEARFWSKLGMEQDASLQVDPVGTGFTGGGFSPALRDMARFGEMLRLGGRWQGAEIIPAAAMAAIRKGGDAPAFVAAKYPGLAGGSYASQWWHRAGGQFMAVGIHGQGIYIDPKAEMVIARFGSHPVATNRVINVTTLPAYDALAAHLSGR</sequence>